<dbReference type="AlphaFoldDB" id="A0A0E9QXZ8"/>
<protein>
    <submittedName>
        <fullName evidence="1">Uncharacterized protein</fullName>
    </submittedName>
</protein>
<dbReference type="EMBL" id="GBXM01087442">
    <property type="protein sequence ID" value="JAH21135.1"/>
    <property type="molecule type" value="Transcribed_RNA"/>
</dbReference>
<evidence type="ECO:0000313" key="1">
    <source>
        <dbReference type="EMBL" id="JAH21135.1"/>
    </source>
</evidence>
<sequence length="27" mass="3056">MLSSSLLMLSAEKIFLLQIILNGGYYH</sequence>
<reference evidence="1" key="2">
    <citation type="journal article" date="2015" name="Fish Shellfish Immunol.">
        <title>Early steps in the European eel (Anguilla anguilla)-Vibrio vulnificus interaction in the gills: Role of the RtxA13 toxin.</title>
        <authorList>
            <person name="Callol A."/>
            <person name="Pajuelo D."/>
            <person name="Ebbesson L."/>
            <person name="Teles M."/>
            <person name="MacKenzie S."/>
            <person name="Amaro C."/>
        </authorList>
    </citation>
    <scope>NUCLEOTIDE SEQUENCE</scope>
</reference>
<accession>A0A0E9QXZ8</accession>
<reference evidence="1" key="1">
    <citation type="submission" date="2014-11" db="EMBL/GenBank/DDBJ databases">
        <authorList>
            <person name="Amaro Gonzalez C."/>
        </authorList>
    </citation>
    <scope>NUCLEOTIDE SEQUENCE</scope>
</reference>
<organism evidence="1">
    <name type="scientific">Anguilla anguilla</name>
    <name type="common">European freshwater eel</name>
    <name type="synonym">Muraena anguilla</name>
    <dbReference type="NCBI Taxonomy" id="7936"/>
    <lineage>
        <taxon>Eukaryota</taxon>
        <taxon>Metazoa</taxon>
        <taxon>Chordata</taxon>
        <taxon>Craniata</taxon>
        <taxon>Vertebrata</taxon>
        <taxon>Euteleostomi</taxon>
        <taxon>Actinopterygii</taxon>
        <taxon>Neopterygii</taxon>
        <taxon>Teleostei</taxon>
        <taxon>Anguilliformes</taxon>
        <taxon>Anguillidae</taxon>
        <taxon>Anguilla</taxon>
    </lineage>
</organism>
<name>A0A0E9QXZ8_ANGAN</name>
<proteinExistence type="predicted"/>